<evidence type="ECO:0000313" key="3">
    <source>
        <dbReference type="EMBL" id="MFC3612844.1"/>
    </source>
</evidence>
<dbReference type="InterPro" id="IPR000620">
    <property type="entry name" value="EamA_dom"/>
</dbReference>
<comment type="caution">
    <text evidence="3">The sequence shown here is derived from an EMBL/GenBank/DDBJ whole genome shotgun (WGS) entry which is preliminary data.</text>
</comment>
<name>A0ABV7TCV0_9RHOB</name>
<dbReference type="RefSeq" id="WP_386734033.1">
    <property type="nucleotide sequence ID" value="NZ_JBHRXI010000002.1"/>
</dbReference>
<dbReference type="Proteomes" id="UP001595629">
    <property type="component" value="Unassembled WGS sequence"/>
</dbReference>
<keyword evidence="1" id="KW-0472">Membrane</keyword>
<keyword evidence="1" id="KW-0812">Transmembrane</keyword>
<dbReference type="InterPro" id="IPR037185">
    <property type="entry name" value="EmrE-like"/>
</dbReference>
<proteinExistence type="predicted"/>
<dbReference type="EMBL" id="JBHRXI010000002">
    <property type="protein sequence ID" value="MFC3612844.1"/>
    <property type="molecule type" value="Genomic_DNA"/>
</dbReference>
<keyword evidence="1" id="KW-1133">Transmembrane helix</keyword>
<gene>
    <name evidence="3" type="ORF">ACFORG_03640</name>
</gene>
<dbReference type="SUPFAM" id="SSF103481">
    <property type="entry name" value="Multidrug resistance efflux transporter EmrE"/>
    <property type="match status" value="2"/>
</dbReference>
<evidence type="ECO:0000313" key="4">
    <source>
        <dbReference type="Proteomes" id="UP001595629"/>
    </source>
</evidence>
<feature type="transmembrane region" description="Helical" evidence="1">
    <location>
        <begin position="154"/>
        <end position="176"/>
    </location>
</feature>
<protein>
    <submittedName>
        <fullName evidence="3">DMT family transporter</fullName>
    </submittedName>
</protein>
<feature type="transmembrane region" description="Helical" evidence="1">
    <location>
        <begin position="250"/>
        <end position="270"/>
    </location>
</feature>
<dbReference type="Pfam" id="PF00892">
    <property type="entry name" value="EamA"/>
    <property type="match status" value="1"/>
</dbReference>
<keyword evidence="4" id="KW-1185">Reference proteome</keyword>
<feature type="transmembrane region" description="Helical" evidence="1">
    <location>
        <begin position="44"/>
        <end position="61"/>
    </location>
</feature>
<feature type="transmembrane region" description="Helical" evidence="1">
    <location>
        <begin position="92"/>
        <end position="113"/>
    </location>
</feature>
<feature type="transmembrane region" description="Helical" evidence="1">
    <location>
        <begin position="276"/>
        <end position="297"/>
    </location>
</feature>
<sequence>MRDRASGGLLFGLAAVVAWAVYNVGVEMGHAQGFASADLTLLRYAGGAAAMVPLLLLARANPFAGPGVLRLAVLVMVAGPPFAWAINTGYALAPLSHAVVIGPGMTMLVATGLTRATGGTAISPNRMIGMALVVIGLVIMATDAGKPGNHADGMTTLLGDLCFVVSGTLWGVFTWAMGYWRLDALRSTGAIALVSTVLYLPLYLVLFDPPRLPGSLWVEQVMYQGLLGGALAVVFFTASVRRLGGDRAAVFPALVPMAAVLVSVPMIGQWPNLQQWAGISTASLGLLVSLDLAASVFRRWGRSQDRGKASQ</sequence>
<feature type="transmembrane region" description="Helical" evidence="1">
    <location>
        <begin position="221"/>
        <end position="238"/>
    </location>
</feature>
<reference evidence="4" key="1">
    <citation type="journal article" date="2019" name="Int. J. Syst. Evol. Microbiol.">
        <title>The Global Catalogue of Microorganisms (GCM) 10K type strain sequencing project: providing services to taxonomists for standard genome sequencing and annotation.</title>
        <authorList>
            <consortium name="The Broad Institute Genomics Platform"/>
            <consortium name="The Broad Institute Genome Sequencing Center for Infectious Disease"/>
            <person name="Wu L."/>
            <person name="Ma J."/>
        </authorList>
    </citation>
    <scope>NUCLEOTIDE SEQUENCE [LARGE SCALE GENOMIC DNA]</scope>
    <source>
        <strain evidence="4">KCTC 42911</strain>
    </source>
</reference>
<evidence type="ECO:0000256" key="1">
    <source>
        <dbReference type="SAM" id="Phobius"/>
    </source>
</evidence>
<feature type="transmembrane region" description="Helical" evidence="1">
    <location>
        <begin position="125"/>
        <end position="142"/>
    </location>
</feature>
<organism evidence="3 4">
    <name type="scientific">Lutimaribacter marinistellae</name>
    <dbReference type="NCBI Taxonomy" id="1820329"/>
    <lineage>
        <taxon>Bacteria</taxon>
        <taxon>Pseudomonadati</taxon>
        <taxon>Pseudomonadota</taxon>
        <taxon>Alphaproteobacteria</taxon>
        <taxon>Rhodobacterales</taxon>
        <taxon>Roseobacteraceae</taxon>
        <taxon>Lutimaribacter</taxon>
    </lineage>
</organism>
<feature type="transmembrane region" description="Helical" evidence="1">
    <location>
        <begin position="188"/>
        <end position="206"/>
    </location>
</feature>
<accession>A0ABV7TCV0</accession>
<feature type="transmembrane region" description="Helical" evidence="1">
    <location>
        <begin position="68"/>
        <end position="86"/>
    </location>
</feature>
<feature type="domain" description="EamA" evidence="2">
    <location>
        <begin position="158"/>
        <end position="289"/>
    </location>
</feature>
<evidence type="ECO:0000259" key="2">
    <source>
        <dbReference type="Pfam" id="PF00892"/>
    </source>
</evidence>